<dbReference type="InterPro" id="IPR029357">
    <property type="entry name" value="SPATA7"/>
</dbReference>
<dbReference type="PANTHER" id="PTHR14917">
    <property type="entry name" value="SPERMATOGENESIS-ASSOCIATED PROTEIN 7"/>
    <property type="match status" value="1"/>
</dbReference>
<reference evidence="3" key="3">
    <citation type="submission" date="2022-01" db="EMBL/GenBank/DDBJ databases">
        <authorList>
            <person name="Rubenstein D.R."/>
        </authorList>
    </citation>
    <scope>NUCLEOTIDE SEQUENCE</scope>
    <source>
        <strain evidence="3">SS15</strain>
        <tissue evidence="3">Liver</tissue>
    </source>
</reference>
<sequence>MIREEELLYLTFIEDITNEILRLGLFSNRVLDQLFESYIEANKNRLDEGKMRQMLDVLKSDLGCGQDSETELIHADQEALDPQEFDKTEELEFTSKGHRLRKATKNEESLETMNFSLKEPSKYESLSWTERSRETHSREESSEDTTETVDAGTECDFCGVEFEEHPDTPRTCETDLNLISCDYDLGISKELDELEGNFADTLHMSLVKQVICKQAIMISASMTTPVRPTPALQCTSRGGFELLGSAVLFVWRRTDWISSNRAIEHSPSISLFFWMRSYSVNTIPCSNRCSSILHCKAQHTEPCKVLS</sequence>
<feature type="region of interest" description="Disordered" evidence="1">
    <location>
        <begin position="126"/>
        <end position="150"/>
    </location>
</feature>
<evidence type="ECO:0008006" key="5">
    <source>
        <dbReference type="Google" id="ProtNLM"/>
    </source>
</evidence>
<accession>A0A835NTE0</accession>
<proteinExistence type="predicted"/>
<reference evidence="3 4" key="2">
    <citation type="journal article" date="2021" name="J. Hered.">
        <title>Feather Gene Expression Elucidates the Developmental Basis of Plumage Iridescence in African Starlings.</title>
        <authorList>
            <person name="Rubenstein D.R."/>
            <person name="Corvelo A."/>
            <person name="MacManes M.D."/>
            <person name="Maia R."/>
            <person name="Narzisi G."/>
            <person name="Rousaki A."/>
            <person name="Vandenabeele P."/>
            <person name="Shawkey M.D."/>
            <person name="Solomon J."/>
        </authorList>
    </citation>
    <scope>NUCLEOTIDE SEQUENCE [LARGE SCALE GENOMIC DNA]</scope>
    <source>
        <strain evidence="3">SS15</strain>
    </source>
</reference>
<protein>
    <recommendedName>
        <fullName evidence="5">Spermatogenesis-associated protein 7</fullName>
    </recommendedName>
</protein>
<evidence type="ECO:0000313" key="2">
    <source>
        <dbReference type="EMBL" id="KAG0120861.1"/>
    </source>
</evidence>
<gene>
    <name evidence="3" type="ORF">IHE44_0013754</name>
    <name evidence="2" type="ORF">IHE44_012030</name>
</gene>
<dbReference type="GO" id="GO:0120200">
    <property type="term" value="C:rod photoreceptor outer segment"/>
    <property type="evidence" value="ECO:0007669"/>
    <property type="project" value="TreeGrafter"/>
</dbReference>
<dbReference type="GO" id="GO:0120206">
    <property type="term" value="C:photoreceptor distal connecting cilium"/>
    <property type="evidence" value="ECO:0007669"/>
    <property type="project" value="TreeGrafter"/>
</dbReference>
<comment type="caution">
    <text evidence="2">The sequence shown here is derived from an EMBL/GenBank/DDBJ whole genome shotgun (WGS) entry which is preliminary data.</text>
</comment>
<dbReference type="GO" id="GO:0045494">
    <property type="term" value="P:photoreceptor cell maintenance"/>
    <property type="evidence" value="ECO:0007669"/>
    <property type="project" value="TreeGrafter"/>
</dbReference>
<evidence type="ECO:0000313" key="3">
    <source>
        <dbReference type="EMBL" id="KAI1237670.1"/>
    </source>
</evidence>
<dbReference type="Proteomes" id="UP000618051">
    <property type="component" value="Unassembled WGS sequence"/>
</dbReference>
<dbReference type="GO" id="GO:0000226">
    <property type="term" value="P:microtubule cytoskeleton organization"/>
    <property type="evidence" value="ECO:0007669"/>
    <property type="project" value="TreeGrafter"/>
</dbReference>
<dbReference type="OrthoDB" id="6263678at2759"/>
<dbReference type="PANTHER" id="PTHR14917:SF2">
    <property type="entry name" value="SPERMATOGENESIS-ASSOCIATED PROTEIN 7"/>
    <property type="match status" value="1"/>
</dbReference>
<dbReference type="GO" id="GO:0036064">
    <property type="term" value="C:ciliary basal body"/>
    <property type="evidence" value="ECO:0007669"/>
    <property type="project" value="TreeGrafter"/>
</dbReference>
<dbReference type="Pfam" id="PF15244">
    <property type="entry name" value="HSD3"/>
    <property type="match status" value="1"/>
</dbReference>
<dbReference type="AlphaFoldDB" id="A0A835NTE0"/>
<organism evidence="2">
    <name type="scientific">Lamprotornis superbus</name>
    <dbReference type="NCBI Taxonomy" id="245042"/>
    <lineage>
        <taxon>Eukaryota</taxon>
        <taxon>Metazoa</taxon>
        <taxon>Chordata</taxon>
        <taxon>Craniata</taxon>
        <taxon>Vertebrata</taxon>
        <taxon>Euteleostomi</taxon>
        <taxon>Archelosauria</taxon>
        <taxon>Archosauria</taxon>
        <taxon>Dinosauria</taxon>
        <taxon>Saurischia</taxon>
        <taxon>Theropoda</taxon>
        <taxon>Coelurosauria</taxon>
        <taxon>Aves</taxon>
        <taxon>Neognathae</taxon>
        <taxon>Neoaves</taxon>
        <taxon>Telluraves</taxon>
        <taxon>Australaves</taxon>
        <taxon>Passeriformes</taxon>
        <taxon>Sturnidae</taxon>
        <taxon>Lamprotornis</taxon>
    </lineage>
</organism>
<evidence type="ECO:0000256" key="1">
    <source>
        <dbReference type="SAM" id="MobiDB-lite"/>
    </source>
</evidence>
<dbReference type="EMBL" id="JADDUC020000007">
    <property type="protein sequence ID" value="KAI1237670.1"/>
    <property type="molecule type" value="Genomic_DNA"/>
</dbReference>
<reference evidence="2" key="1">
    <citation type="submission" date="2020-10" db="EMBL/GenBank/DDBJ databases">
        <title>Feather gene expression reveals the developmental basis of iridescence in African starlings.</title>
        <authorList>
            <person name="Rubenstein D.R."/>
        </authorList>
    </citation>
    <scope>NUCLEOTIDE SEQUENCE</scope>
    <source>
        <strain evidence="2">SS15</strain>
        <tissue evidence="2">Liver</tissue>
    </source>
</reference>
<name>A0A835NTE0_9PASS</name>
<dbReference type="EMBL" id="JADDUC010000058">
    <property type="protein sequence ID" value="KAG0120861.1"/>
    <property type="molecule type" value="Genomic_DNA"/>
</dbReference>
<dbReference type="GO" id="GO:0005930">
    <property type="term" value="C:axoneme"/>
    <property type="evidence" value="ECO:0007669"/>
    <property type="project" value="TreeGrafter"/>
</dbReference>
<feature type="compositionally biased region" description="Basic and acidic residues" evidence="1">
    <location>
        <begin position="130"/>
        <end position="140"/>
    </location>
</feature>
<keyword evidence="4" id="KW-1185">Reference proteome</keyword>
<evidence type="ECO:0000313" key="4">
    <source>
        <dbReference type="Proteomes" id="UP000618051"/>
    </source>
</evidence>